<dbReference type="InterPro" id="IPR018317">
    <property type="entry name" value="QueC"/>
</dbReference>
<protein>
    <submittedName>
        <fullName evidence="2">ATP-dependent sacrificial sulfur transferase LarE</fullName>
    </submittedName>
</protein>
<dbReference type="PIRSF" id="PIRSF006661">
    <property type="entry name" value="PP-lp_UCP006661"/>
    <property type="match status" value="1"/>
</dbReference>
<keyword evidence="1" id="KW-0812">Transmembrane</keyword>
<dbReference type="EMBL" id="JADKNH010000004">
    <property type="protein sequence ID" value="MBF4693012.1"/>
    <property type="molecule type" value="Genomic_DNA"/>
</dbReference>
<dbReference type="Gene3D" id="3.40.50.620">
    <property type="entry name" value="HUPs"/>
    <property type="match status" value="1"/>
</dbReference>
<dbReference type="Pfam" id="PF06508">
    <property type="entry name" value="QueC"/>
    <property type="match status" value="1"/>
</dbReference>
<evidence type="ECO:0000313" key="3">
    <source>
        <dbReference type="Proteomes" id="UP000614200"/>
    </source>
</evidence>
<keyword evidence="2" id="KW-0808">Transferase</keyword>
<gene>
    <name evidence="2" type="primary">larE</name>
    <name evidence="2" type="ORF">ISU02_07765</name>
</gene>
<keyword evidence="3" id="KW-1185">Reference proteome</keyword>
<dbReference type="SUPFAM" id="SSF52402">
    <property type="entry name" value="Adenine nucleotide alpha hydrolases-like"/>
    <property type="match status" value="1"/>
</dbReference>
<accession>A0ABR9ZRC2</accession>
<dbReference type="InterPro" id="IPR014729">
    <property type="entry name" value="Rossmann-like_a/b/a_fold"/>
</dbReference>
<dbReference type="InterPro" id="IPR052188">
    <property type="entry name" value="Ni-pincer_cofactor_biosynth"/>
</dbReference>
<name>A0ABR9ZRC2_9FIRM</name>
<feature type="transmembrane region" description="Helical" evidence="1">
    <location>
        <begin position="12"/>
        <end position="32"/>
    </location>
</feature>
<keyword evidence="1" id="KW-0472">Membrane</keyword>
<dbReference type="PANTHER" id="PTHR43169:SF2">
    <property type="entry name" value="NAD_GMP SYNTHASE DOMAIN-CONTAINING PROTEIN"/>
    <property type="match status" value="1"/>
</dbReference>
<dbReference type="PANTHER" id="PTHR43169">
    <property type="entry name" value="EXSB FAMILY PROTEIN"/>
    <property type="match status" value="1"/>
</dbReference>
<organism evidence="2 3">
    <name type="scientific">Fusibacter ferrireducens</name>
    <dbReference type="NCBI Taxonomy" id="2785058"/>
    <lineage>
        <taxon>Bacteria</taxon>
        <taxon>Bacillati</taxon>
        <taxon>Bacillota</taxon>
        <taxon>Clostridia</taxon>
        <taxon>Eubacteriales</taxon>
        <taxon>Eubacteriales Family XII. Incertae Sedis</taxon>
        <taxon>Fusibacter</taxon>
    </lineage>
</organism>
<reference evidence="2 3" key="1">
    <citation type="submission" date="2020-11" db="EMBL/GenBank/DDBJ databases">
        <title>Fusibacter basophilias sp. nov.</title>
        <authorList>
            <person name="Qiu D."/>
        </authorList>
    </citation>
    <scope>NUCLEOTIDE SEQUENCE [LARGE SCALE GENOMIC DNA]</scope>
    <source>
        <strain evidence="2 3">Q10-2</strain>
    </source>
</reference>
<dbReference type="NCBIfam" id="TIGR00268">
    <property type="entry name" value="ATP-dependent sacrificial sulfur transferase LarE"/>
    <property type="match status" value="1"/>
</dbReference>
<sequence>MLCKYLEEKPSIVVAFSGGVDSTFLVAVASVVSRRVMALTVRSPYIATWEIDEAVDLTKVLKLEHRILEAEIPETIKYNPSDRCYLCKHEIFSKIKVIAEREKYDVVCDGSNFDDLGDYRPGMRALKELEIESPLLNCQVTKAEIRAWSKKLELETWDKPPYACLLTRIPYDTLVEPEALKMIEKSEAFVIGLGIRAIRVRKHGDLARVEVDEKEMHKMLKPEIMSQISETLKSFGFNYVTLDLSGYKMGSFNDTLEKE</sequence>
<evidence type="ECO:0000256" key="1">
    <source>
        <dbReference type="SAM" id="Phobius"/>
    </source>
</evidence>
<comment type="caution">
    <text evidence="2">The sequence shown here is derived from an EMBL/GenBank/DDBJ whole genome shotgun (WGS) entry which is preliminary data.</text>
</comment>
<dbReference type="InterPro" id="IPR005232">
    <property type="entry name" value="LarE"/>
</dbReference>
<dbReference type="CDD" id="cd01990">
    <property type="entry name" value="LarE-like"/>
    <property type="match status" value="1"/>
</dbReference>
<dbReference type="GO" id="GO:0016740">
    <property type="term" value="F:transferase activity"/>
    <property type="evidence" value="ECO:0007669"/>
    <property type="project" value="UniProtKB-KW"/>
</dbReference>
<evidence type="ECO:0000313" key="2">
    <source>
        <dbReference type="EMBL" id="MBF4693012.1"/>
    </source>
</evidence>
<keyword evidence="1" id="KW-1133">Transmembrane helix</keyword>
<proteinExistence type="predicted"/>
<dbReference type="Proteomes" id="UP000614200">
    <property type="component" value="Unassembled WGS sequence"/>
</dbReference>